<keyword evidence="2" id="KW-1185">Reference proteome</keyword>
<gene>
    <name evidence="1" type="ORF">IC227_03610</name>
</gene>
<dbReference type="AlphaFoldDB" id="A0A931ATM6"/>
<sequence length="219" mass="25883">MTKVLKKANEEKETTLSCKKSYMNGYHLAVKIDEGSKLNIFLKKIKLCESDDGLNFAKIEKQIKIISKFEESQESNLPLKRQGEIVITESDQPIYPAKQIYLSLVVEKIEEAETRLLMNIISDWEKLNEQEQNVLIEKLFLIFGIRNKYGLKYSYLAFKSNVEYFKDQLLDFTDRNRKKVLEYIEGFTTEETVSKEEIKNLIESSEYENFDYFFEKFLI</sequence>
<dbReference type="EMBL" id="JADAKE010000010">
    <property type="protein sequence ID" value="MBF8807626.1"/>
    <property type="molecule type" value="Genomic_DNA"/>
</dbReference>
<organism evidence="1 2">
    <name type="scientific">Enterococcus lacertideformus</name>
    <dbReference type="NCBI Taxonomy" id="2771493"/>
    <lineage>
        <taxon>Bacteria</taxon>
        <taxon>Bacillati</taxon>
        <taxon>Bacillota</taxon>
        <taxon>Bacilli</taxon>
        <taxon>Lactobacillales</taxon>
        <taxon>Enterococcaceae</taxon>
        <taxon>Enterococcus</taxon>
    </lineage>
</organism>
<dbReference type="Proteomes" id="UP000637757">
    <property type="component" value="Unassembled WGS sequence"/>
</dbReference>
<protein>
    <submittedName>
        <fullName evidence="1">Uncharacterized protein</fullName>
    </submittedName>
</protein>
<accession>A0A931ATM6</accession>
<name>A0A931ATM6_9ENTE</name>
<reference evidence="1" key="1">
    <citation type="submission" date="2020-09" db="EMBL/GenBank/DDBJ databases">
        <title>Genomic insights into the novelty and pathogenicity of a unique biofilm-forming Enterococcus sp. bacteria (Enterococcus lacertideformus) identified in reptiles.</title>
        <authorList>
            <person name="Agius J.E."/>
            <person name="Phalen D.N."/>
            <person name="Rose K."/>
            <person name="Eden J.-S."/>
        </authorList>
    </citation>
    <scope>NUCLEOTIDE SEQUENCE</scope>
    <source>
        <strain evidence="1">PHRS 0518</strain>
    </source>
</reference>
<evidence type="ECO:0000313" key="2">
    <source>
        <dbReference type="Proteomes" id="UP000637757"/>
    </source>
</evidence>
<proteinExistence type="predicted"/>
<evidence type="ECO:0000313" key="1">
    <source>
        <dbReference type="EMBL" id="MBF8807626.1"/>
    </source>
</evidence>
<comment type="caution">
    <text evidence="1">The sequence shown here is derived from an EMBL/GenBank/DDBJ whole genome shotgun (WGS) entry which is preliminary data.</text>
</comment>